<name>A0A8S3SV30_MYTED</name>
<comment type="caution">
    <text evidence="2">The sequence shown here is derived from an EMBL/GenBank/DDBJ whole genome shotgun (WGS) entry which is preliminary data.</text>
</comment>
<organism evidence="2 3">
    <name type="scientific">Mytilus edulis</name>
    <name type="common">Blue mussel</name>
    <dbReference type="NCBI Taxonomy" id="6550"/>
    <lineage>
        <taxon>Eukaryota</taxon>
        <taxon>Metazoa</taxon>
        <taxon>Spiralia</taxon>
        <taxon>Lophotrochozoa</taxon>
        <taxon>Mollusca</taxon>
        <taxon>Bivalvia</taxon>
        <taxon>Autobranchia</taxon>
        <taxon>Pteriomorphia</taxon>
        <taxon>Mytilida</taxon>
        <taxon>Mytiloidea</taxon>
        <taxon>Mytilidae</taxon>
        <taxon>Mytilinae</taxon>
        <taxon>Mytilus</taxon>
    </lineage>
</organism>
<dbReference type="PANTHER" id="PTHR46599:SF2">
    <property type="entry name" value="PIGGYBAC TRANSPOSABLE ELEMENT-DERIVED PROTEIN 4-LIKE"/>
    <property type="match status" value="1"/>
</dbReference>
<feature type="domain" description="PiggyBac transposable element-derived protein" evidence="1">
    <location>
        <begin position="550"/>
        <end position="907"/>
    </location>
</feature>
<reference evidence="2" key="1">
    <citation type="submission" date="2021-03" db="EMBL/GenBank/DDBJ databases">
        <authorList>
            <person name="Bekaert M."/>
        </authorList>
    </citation>
    <scope>NUCLEOTIDE SEQUENCE</scope>
</reference>
<dbReference type="AlphaFoldDB" id="A0A8S3SV30"/>
<dbReference type="EMBL" id="CAJPWZ010001842">
    <property type="protein sequence ID" value="CAG2225224.1"/>
    <property type="molecule type" value="Genomic_DNA"/>
</dbReference>
<gene>
    <name evidence="2" type="ORF">MEDL_38373</name>
</gene>
<evidence type="ECO:0000313" key="3">
    <source>
        <dbReference type="Proteomes" id="UP000683360"/>
    </source>
</evidence>
<dbReference type="InterPro" id="IPR029526">
    <property type="entry name" value="PGBD"/>
</dbReference>
<proteinExistence type="predicted"/>
<dbReference type="Pfam" id="PF13843">
    <property type="entry name" value="DDE_Tnp_1_7"/>
    <property type="match status" value="1"/>
</dbReference>
<dbReference type="Gene3D" id="3.60.10.10">
    <property type="entry name" value="Endonuclease/exonuclease/phosphatase"/>
    <property type="match status" value="1"/>
</dbReference>
<evidence type="ECO:0000259" key="1">
    <source>
        <dbReference type="Pfam" id="PF13843"/>
    </source>
</evidence>
<dbReference type="PANTHER" id="PTHR46599">
    <property type="entry name" value="PIGGYBAC TRANSPOSABLE ELEMENT-DERIVED PROTEIN 4"/>
    <property type="match status" value="1"/>
</dbReference>
<dbReference type="SUPFAM" id="SSF56219">
    <property type="entry name" value="DNase I-like"/>
    <property type="match status" value="1"/>
</dbReference>
<accession>A0A8S3SV30</accession>
<dbReference type="Proteomes" id="UP000683360">
    <property type="component" value="Unassembled WGS sequence"/>
</dbReference>
<evidence type="ECO:0000313" key="2">
    <source>
        <dbReference type="EMBL" id="CAG2225224.1"/>
    </source>
</evidence>
<protein>
    <recommendedName>
        <fullName evidence="1">PiggyBac transposable element-derived protein domain-containing protein</fullName>
    </recommendedName>
</protein>
<keyword evidence="3" id="KW-1185">Reference proteome</keyword>
<dbReference type="InterPro" id="IPR036691">
    <property type="entry name" value="Endo/exonu/phosph_ase_sf"/>
</dbReference>
<dbReference type="OrthoDB" id="7476844at2759"/>
<sequence>MAASSRPSVWDVWEQIVSGPALQNTSDDESIEGTAIMWPQSLDNCIQKLPDGNDRIIAIKIELRNQNICLINTYMPTTSANSEVKYKEFLDIITHISEKYTNLTTILCGDLNGTLKTSRSNQHDKILQRYTSTQNWMNKCHSQDDTFFHHNGRSTSQIDYILTKNEDIIDKITIMDMTGINLSTHVPVICALAARTKTEKSKIKKQSTVKYKIEWDRGNTNLYKTKLKELLAQQISIHNNQTTTDIVAIIIDCLKKAEKQSIPSRIIKLNGPKIKVSPEAKRLLNLSKQKHRIWVVKGRPTGTDKSYIERKEAKYNARKILRKERAIEKENFYHQLEQQPSNKTFFKLINRNMGRENLNTPVIQHENKEISCPVEQKEVLAKYYEQLATPQISNEYDKEYLKTCQLRCNIIKELAQNNKVCSIDFSEDEILAAIKNLNSGIRRKHYGTIKQEIVNKIGSIQWNNKFRDRDIICQLITDCRKLTGEYLPYDAELMNNIESTSRKMCYDMHQEEDTEKKKIIWSEANQDVNVRQFNESTGPQVLLNADVSELECFNTFFTTEMISKLVQETNLNATRKQQLARRNDTNWTETDFAEMSAYLGILILMGIIQVPDYKFLWSTNKFLANGGVKDVMPVKRYEKLTQYLHVNEPEADSTDKLARIRPMIDSVLERCRVANKPRQNQSIDEAMIPYKGRFSAKQYVPSKPVKWGIKVWMRCDTTSGYCHEFDVYLGKGSNPNNGKSLSYHVITKLSEELKGKFHHVYFDSFFTSIPLALNLLENGIYMCGTIRKNRRQFPEELKNLPIRLEQGQYVGRQCRNLVAVVWMDKKHVSLLSTNQSIDESDITERRQKDGTMKQITRPRIITNYQANFRGVDICDQLRSKYPVGRSSKKWWKFLFNFLTNICIINGFVLYDHFNQVEKKKKRYTQLDFRINLVGHLINGYSYTKKKTPALVVYPMNMSNPNLHKHNRLKRKNQLVNFVQNMVKKRKETIHGCNKCDKHLCSFECHRRFHAVIGVVVMEE</sequence>